<dbReference type="VEuPathDB" id="FungiDB:MFRU_002g01280"/>
<dbReference type="PANTHER" id="PTHR35896:SF3">
    <property type="entry name" value="MAJOR FACILITATOR SUPERFAMILY TRANSPORTER"/>
    <property type="match status" value="1"/>
</dbReference>
<reference evidence="2 3" key="1">
    <citation type="submission" date="2019-06" db="EMBL/GenBank/DDBJ databases">
        <title>Genome Sequence of the Brown Rot Fungal Pathogen Monilinia fructicola.</title>
        <authorList>
            <person name="De Miccolis Angelini R.M."/>
            <person name="Landi L."/>
            <person name="Abate D."/>
            <person name="Pollastro S."/>
            <person name="Romanazzi G."/>
            <person name="Faretra F."/>
        </authorList>
    </citation>
    <scope>NUCLEOTIDE SEQUENCE [LARGE SCALE GENOMIC DNA]</scope>
    <source>
        <strain evidence="2 3">Mfrc123</strain>
    </source>
</reference>
<dbReference type="OrthoDB" id="3501153at2759"/>
<accession>A0A5M9K373</accession>
<name>A0A5M9K373_MONFR</name>
<dbReference type="InterPro" id="IPR053008">
    <property type="entry name" value="Phomopsin_biosynth_assoc"/>
</dbReference>
<organism evidence="2 3">
    <name type="scientific">Monilinia fructicola</name>
    <name type="common">Brown rot fungus</name>
    <name type="synonym">Ciboria fructicola</name>
    <dbReference type="NCBI Taxonomy" id="38448"/>
    <lineage>
        <taxon>Eukaryota</taxon>
        <taxon>Fungi</taxon>
        <taxon>Dikarya</taxon>
        <taxon>Ascomycota</taxon>
        <taxon>Pezizomycotina</taxon>
        <taxon>Leotiomycetes</taxon>
        <taxon>Helotiales</taxon>
        <taxon>Sclerotiniaceae</taxon>
        <taxon>Monilinia</taxon>
    </lineage>
</organism>
<evidence type="ECO:0000313" key="3">
    <source>
        <dbReference type="Proteomes" id="UP000322873"/>
    </source>
</evidence>
<protein>
    <submittedName>
        <fullName evidence="2">Uncharacterized protein</fullName>
    </submittedName>
</protein>
<dbReference type="AlphaFoldDB" id="A0A5M9K373"/>
<dbReference type="EMBL" id="VICG01000002">
    <property type="protein sequence ID" value="KAA8575370.1"/>
    <property type="molecule type" value="Genomic_DNA"/>
</dbReference>
<evidence type="ECO:0000256" key="1">
    <source>
        <dbReference type="SAM" id="Phobius"/>
    </source>
</evidence>
<dbReference type="Proteomes" id="UP000322873">
    <property type="component" value="Unassembled WGS sequence"/>
</dbReference>
<proteinExistence type="predicted"/>
<dbReference type="PANTHER" id="PTHR35896">
    <property type="entry name" value="IG-LIKE DOMAIN-CONTAINING PROTEIN"/>
    <property type="match status" value="1"/>
</dbReference>
<keyword evidence="1" id="KW-0472">Membrane</keyword>
<comment type="caution">
    <text evidence="2">The sequence shown here is derived from an EMBL/GenBank/DDBJ whole genome shotgun (WGS) entry which is preliminary data.</text>
</comment>
<keyword evidence="1" id="KW-1133">Transmembrane helix</keyword>
<sequence length="245" mass="27951">MEKSLFAPKLHGSEYKRILTTDSSSEDGSELSEPPSWFREVSEDLRSRISRRFLISVTLLSIVLLFVSSITITGLVITSRKDHWQKLPVAPEGTACGGNPTDARLNGCVFDPMMSAWIPRDCVFDELVEHAGDIFTTWDWYKDVNLTQPITGKDELDFLRAGNYSRVWTSHQNAHELHCVYIWRKMGMALRNDPPLVDASNAYRHVTHCSASLELILQAKTVPEEPEAFEWPMMYHTCSLLKYNI</sequence>
<keyword evidence="3" id="KW-1185">Reference proteome</keyword>
<keyword evidence="1" id="KW-0812">Transmembrane</keyword>
<gene>
    <name evidence="2" type="ORF">EYC84_004541</name>
</gene>
<evidence type="ECO:0000313" key="2">
    <source>
        <dbReference type="EMBL" id="KAA8575370.1"/>
    </source>
</evidence>
<feature type="transmembrane region" description="Helical" evidence="1">
    <location>
        <begin position="53"/>
        <end position="77"/>
    </location>
</feature>